<gene>
    <name evidence="6" type="ORF">SCARUB_05173</name>
</gene>
<evidence type="ECO:0000256" key="5">
    <source>
        <dbReference type="ARBA" id="ARBA00023027"/>
    </source>
</evidence>
<evidence type="ECO:0000256" key="2">
    <source>
        <dbReference type="ARBA" id="ARBA00022729"/>
    </source>
</evidence>
<keyword evidence="4" id="KW-0521">NADP</keyword>
<proteinExistence type="predicted"/>
<dbReference type="PANTHER" id="PTHR46091:SF3">
    <property type="entry name" value="AMINE OXIDASE DOMAIN-CONTAINING PROTEIN"/>
    <property type="match status" value="1"/>
</dbReference>
<dbReference type="AlphaFoldDB" id="A0A1E3X2B4"/>
<dbReference type="InterPro" id="IPR052206">
    <property type="entry name" value="Retinol_saturase"/>
</dbReference>
<evidence type="ECO:0008006" key="8">
    <source>
        <dbReference type="Google" id="ProtNLM"/>
    </source>
</evidence>
<keyword evidence="3" id="KW-0274">FAD</keyword>
<dbReference type="EMBL" id="MAYW01000395">
    <property type="protein sequence ID" value="ODS29728.1"/>
    <property type="molecule type" value="Genomic_DNA"/>
</dbReference>
<name>A0A1E3X2B4_9BACT</name>
<comment type="caution">
    <text evidence="6">The sequence shown here is derived from an EMBL/GenBank/DDBJ whole genome shotgun (WGS) entry which is preliminary data.</text>
</comment>
<sequence length="118" mass="12993">ELSEGLLNILYEHVPQVKGKVDYAELSTPLTTRDLANYPQGELYGLAHTPERFQQKWLRPKTSVKNLYLTGQDIISAGVTGALFAGVLTASAILKRNVLKGMPQSNLTGWTSPVLVFH</sequence>
<evidence type="ECO:0000256" key="3">
    <source>
        <dbReference type="ARBA" id="ARBA00022827"/>
    </source>
</evidence>
<evidence type="ECO:0000256" key="1">
    <source>
        <dbReference type="ARBA" id="ARBA00022630"/>
    </source>
</evidence>
<keyword evidence="1" id="KW-0285">Flavoprotein</keyword>
<dbReference type="Proteomes" id="UP000094056">
    <property type="component" value="Unassembled WGS sequence"/>
</dbReference>
<evidence type="ECO:0000313" key="7">
    <source>
        <dbReference type="Proteomes" id="UP000094056"/>
    </source>
</evidence>
<accession>A0A1E3X2B4</accession>
<feature type="non-terminal residue" evidence="6">
    <location>
        <position position="1"/>
    </location>
</feature>
<keyword evidence="5" id="KW-0520">NAD</keyword>
<reference evidence="6 7" key="1">
    <citation type="submission" date="2016-07" db="EMBL/GenBank/DDBJ databases">
        <title>Draft genome of Scalindua rubra, obtained from a brine-seawater interface in the Red Sea, sheds light on salt adaptation in anammox bacteria.</title>
        <authorList>
            <person name="Speth D.R."/>
            <person name="Lagkouvardos I."/>
            <person name="Wang Y."/>
            <person name="Qian P.-Y."/>
            <person name="Dutilh B.E."/>
            <person name="Jetten M.S."/>
        </authorList>
    </citation>
    <scope>NUCLEOTIDE SEQUENCE [LARGE SCALE GENOMIC DNA]</scope>
    <source>
        <strain evidence="6">BSI-1</strain>
    </source>
</reference>
<protein>
    <recommendedName>
        <fullName evidence="8">FAD-dependent oxidoreductase</fullName>
    </recommendedName>
</protein>
<evidence type="ECO:0000256" key="4">
    <source>
        <dbReference type="ARBA" id="ARBA00022857"/>
    </source>
</evidence>
<evidence type="ECO:0000313" key="6">
    <source>
        <dbReference type="EMBL" id="ODS29728.1"/>
    </source>
</evidence>
<dbReference type="PANTHER" id="PTHR46091">
    <property type="entry name" value="BLR7054 PROTEIN"/>
    <property type="match status" value="1"/>
</dbReference>
<keyword evidence="2" id="KW-0732">Signal</keyword>
<organism evidence="6 7">
    <name type="scientific">Candidatus Scalindua rubra</name>
    <dbReference type="NCBI Taxonomy" id="1872076"/>
    <lineage>
        <taxon>Bacteria</taxon>
        <taxon>Pseudomonadati</taxon>
        <taxon>Planctomycetota</taxon>
        <taxon>Candidatus Brocadiia</taxon>
        <taxon>Candidatus Brocadiales</taxon>
        <taxon>Candidatus Scalinduaceae</taxon>
        <taxon>Candidatus Scalindua</taxon>
    </lineage>
</organism>